<evidence type="ECO:0000313" key="3">
    <source>
        <dbReference type="Proteomes" id="UP000008063"/>
    </source>
</evidence>
<dbReference type="InParanoid" id="F8PEY5"/>
<reference evidence="3" key="1">
    <citation type="journal article" date="2011" name="Science">
        <title>The plant cell wall-decomposing machinery underlies the functional diversity of forest fungi.</title>
        <authorList>
            <person name="Eastwood D.C."/>
            <person name="Floudas D."/>
            <person name="Binder M."/>
            <person name="Majcherczyk A."/>
            <person name="Schneider P."/>
            <person name="Aerts A."/>
            <person name="Asiegbu F.O."/>
            <person name="Baker S.E."/>
            <person name="Barry K."/>
            <person name="Bendiksby M."/>
            <person name="Blumentritt M."/>
            <person name="Coutinho P.M."/>
            <person name="Cullen D."/>
            <person name="de Vries R.P."/>
            <person name="Gathman A."/>
            <person name="Goodell B."/>
            <person name="Henrissat B."/>
            <person name="Ihrmark K."/>
            <person name="Kauserud H."/>
            <person name="Kohler A."/>
            <person name="LaButti K."/>
            <person name="Lapidus A."/>
            <person name="Lavin J.L."/>
            <person name="Lee Y.-H."/>
            <person name="Lindquist E."/>
            <person name="Lilly W."/>
            <person name="Lucas S."/>
            <person name="Morin E."/>
            <person name="Murat C."/>
            <person name="Oguiza J.A."/>
            <person name="Park J."/>
            <person name="Pisabarro A.G."/>
            <person name="Riley R."/>
            <person name="Rosling A."/>
            <person name="Salamov A."/>
            <person name="Schmidt O."/>
            <person name="Schmutz J."/>
            <person name="Skrede I."/>
            <person name="Stenlid J."/>
            <person name="Wiebenga A."/>
            <person name="Xie X."/>
            <person name="Kuees U."/>
            <person name="Hibbett D.S."/>
            <person name="Hoffmeister D."/>
            <person name="Hoegberg N."/>
            <person name="Martin F."/>
            <person name="Grigoriev I.V."/>
            <person name="Watkinson S.C."/>
        </authorList>
    </citation>
    <scope>NUCLEOTIDE SEQUENCE [LARGE SCALE GENOMIC DNA]</scope>
    <source>
        <strain evidence="3">strain S7.3</strain>
    </source>
</reference>
<dbReference type="EMBL" id="GL945474">
    <property type="protein sequence ID" value="EGO04658.1"/>
    <property type="molecule type" value="Genomic_DNA"/>
</dbReference>
<protein>
    <submittedName>
        <fullName evidence="2">Uncharacterized protein</fullName>
    </submittedName>
</protein>
<organism evidence="3">
    <name type="scientific">Serpula lacrymans var. lacrymans (strain S7.3)</name>
    <name type="common">Dry rot fungus</name>
    <dbReference type="NCBI Taxonomy" id="936435"/>
    <lineage>
        <taxon>Eukaryota</taxon>
        <taxon>Fungi</taxon>
        <taxon>Dikarya</taxon>
        <taxon>Basidiomycota</taxon>
        <taxon>Agaricomycotina</taxon>
        <taxon>Agaricomycetes</taxon>
        <taxon>Agaricomycetidae</taxon>
        <taxon>Boletales</taxon>
        <taxon>Coniophorineae</taxon>
        <taxon>Serpulaceae</taxon>
        <taxon>Serpula</taxon>
    </lineage>
</organism>
<feature type="signal peptide" evidence="1">
    <location>
        <begin position="1"/>
        <end position="24"/>
    </location>
</feature>
<dbReference type="Proteomes" id="UP000008063">
    <property type="component" value="Unassembled WGS sequence"/>
</dbReference>
<gene>
    <name evidence="2" type="ORF">SERLA73DRAFT_149075</name>
</gene>
<name>F8PEY5_SERL3</name>
<keyword evidence="3" id="KW-1185">Reference proteome</keyword>
<evidence type="ECO:0000256" key="1">
    <source>
        <dbReference type="SAM" id="SignalP"/>
    </source>
</evidence>
<accession>F8PEY5</accession>
<feature type="chain" id="PRO_5003376705" evidence="1">
    <location>
        <begin position="25"/>
        <end position="125"/>
    </location>
</feature>
<sequence>MIYLHRIRCYVPLLLLLLLPLGLFHSIPQQSQLASEVLTGKKGTVYTMKFDGLSGFLALGIGEKVQIAKKLAGLVCGSSIRTLNIWETFSGEHVQALDYNGNVNIFFWFAKQLTSIQIILCRLSV</sequence>
<keyword evidence="1" id="KW-0732">Signal</keyword>
<evidence type="ECO:0000313" key="2">
    <source>
        <dbReference type="EMBL" id="EGO04658.1"/>
    </source>
</evidence>
<dbReference type="AlphaFoldDB" id="F8PEY5"/>
<dbReference type="HOGENOM" id="CLU_1993981_0_0_1"/>
<proteinExistence type="predicted"/>